<evidence type="ECO:0000313" key="12">
    <source>
        <dbReference type="EMBL" id="ORY94132.1"/>
    </source>
</evidence>
<organism evidence="12 13">
    <name type="scientific">Syncephalastrum racemosum</name>
    <name type="common">Filamentous fungus</name>
    <dbReference type="NCBI Taxonomy" id="13706"/>
    <lineage>
        <taxon>Eukaryota</taxon>
        <taxon>Fungi</taxon>
        <taxon>Fungi incertae sedis</taxon>
        <taxon>Mucoromycota</taxon>
        <taxon>Mucoromycotina</taxon>
        <taxon>Mucoromycetes</taxon>
        <taxon>Mucorales</taxon>
        <taxon>Syncephalastraceae</taxon>
        <taxon>Syncephalastrum</taxon>
    </lineage>
</organism>
<dbReference type="OMA" id="RMCEMPN"/>
<dbReference type="GO" id="GO:0006325">
    <property type="term" value="P:chromatin organization"/>
    <property type="evidence" value="ECO:0007669"/>
    <property type="project" value="UniProtKB-KW"/>
</dbReference>
<feature type="region of interest" description="Disordered" evidence="11">
    <location>
        <begin position="1"/>
        <end position="27"/>
    </location>
</feature>
<evidence type="ECO:0000313" key="13">
    <source>
        <dbReference type="Proteomes" id="UP000242180"/>
    </source>
</evidence>
<feature type="compositionally biased region" description="Polar residues" evidence="11">
    <location>
        <begin position="161"/>
        <end position="176"/>
    </location>
</feature>
<protein>
    <recommendedName>
        <fullName evidence="10">SAGA-associated factor 11</fullName>
    </recommendedName>
</protein>
<evidence type="ECO:0000256" key="1">
    <source>
        <dbReference type="ARBA" id="ARBA00004123"/>
    </source>
</evidence>
<dbReference type="Gene3D" id="3.30.160.60">
    <property type="entry name" value="Classic Zinc Finger"/>
    <property type="match status" value="1"/>
</dbReference>
<gene>
    <name evidence="12" type="ORF">BCR43DRAFT_565563</name>
</gene>
<reference evidence="12 13" key="1">
    <citation type="submission" date="2016-07" db="EMBL/GenBank/DDBJ databases">
        <title>Pervasive Adenine N6-methylation of Active Genes in Fungi.</title>
        <authorList>
            <consortium name="DOE Joint Genome Institute"/>
            <person name="Mondo S.J."/>
            <person name="Dannebaum R.O."/>
            <person name="Kuo R.C."/>
            <person name="Labutti K."/>
            <person name="Haridas S."/>
            <person name="Kuo A."/>
            <person name="Salamov A."/>
            <person name="Ahrendt S.R."/>
            <person name="Lipzen A."/>
            <person name="Sullivan W."/>
            <person name="Andreopoulos W.B."/>
            <person name="Clum A."/>
            <person name="Lindquist E."/>
            <person name="Daum C."/>
            <person name="Ramamoorthy G.K."/>
            <person name="Gryganskyi A."/>
            <person name="Culley D."/>
            <person name="Magnuson J.K."/>
            <person name="James T.Y."/>
            <person name="O'Malley M.A."/>
            <person name="Stajich J.E."/>
            <person name="Spatafora J.W."/>
            <person name="Visel A."/>
            <person name="Grigoriev I.V."/>
        </authorList>
    </citation>
    <scope>NUCLEOTIDE SEQUENCE [LARGE SCALE GENOMIC DNA]</scope>
    <source>
        <strain evidence="12 13">NRRL 2496</strain>
    </source>
</reference>
<dbReference type="Proteomes" id="UP000242180">
    <property type="component" value="Unassembled WGS sequence"/>
</dbReference>
<dbReference type="STRING" id="13706.A0A1X2H6M6"/>
<evidence type="ECO:0000256" key="3">
    <source>
        <dbReference type="ARBA" id="ARBA00022771"/>
    </source>
</evidence>
<feature type="compositionally biased region" description="Polar residues" evidence="11">
    <location>
        <begin position="1"/>
        <end position="15"/>
    </location>
</feature>
<keyword evidence="3" id="KW-0863">Zinc-finger</keyword>
<keyword evidence="5" id="KW-0156">Chromatin regulator</keyword>
<keyword evidence="7 10" id="KW-0010">Activator</keyword>
<dbReference type="GO" id="GO:0006357">
    <property type="term" value="P:regulation of transcription by RNA polymerase II"/>
    <property type="evidence" value="ECO:0007669"/>
    <property type="project" value="TreeGrafter"/>
</dbReference>
<dbReference type="Pfam" id="PF08209">
    <property type="entry name" value="Sgf11"/>
    <property type="match status" value="1"/>
</dbReference>
<keyword evidence="6" id="KW-0805">Transcription regulation</keyword>
<sequence length="218" mass="23975">MNKPKSSSQPTSSAESNEKQRDAGNAFFKRLLTDRNKKLDELKQTQSVLEKNAPKSSKEGPTKVSVAFELLSDLIDECIYDVLTDAHRDSKRGTQICQICQTKCRGYVKRPGADIFGNSYAANNLPSYECVNCRKSIAASRYAPHLEKCLGLAGRQSSRVASRRLGSSSPFTAQSDDSMHMSDPEDKKKKRQAPPGSSPSNGISRVKKLKNSASSDRI</sequence>
<keyword evidence="13" id="KW-1185">Reference proteome</keyword>
<proteinExistence type="inferred from homology"/>
<dbReference type="GO" id="GO:0008270">
    <property type="term" value="F:zinc ion binding"/>
    <property type="evidence" value="ECO:0007669"/>
    <property type="project" value="UniProtKB-KW"/>
</dbReference>
<keyword evidence="2" id="KW-0479">Metal-binding</keyword>
<evidence type="ECO:0000256" key="10">
    <source>
        <dbReference type="RuleBase" id="RU261113"/>
    </source>
</evidence>
<name>A0A1X2H6M6_SYNRA</name>
<dbReference type="GO" id="GO:0003713">
    <property type="term" value="F:transcription coactivator activity"/>
    <property type="evidence" value="ECO:0007669"/>
    <property type="project" value="TreeGrafter"/>
</dbReference>
<evidence type="ECO:0000256" key="6">
    <source>
        <dbReference type="ARBA" id="ARBA00023015"/>
    </source>
</evidence>
<comment type="caution">
    <text evidence="12">The sequence shown here is derived from an EMBL/GenBank/DDBJ whole genome shotgun (WGS) entry which is preliminary data.</text>
</comment>
<evidence type="ECO:0000256" key="8">
    <source>
        <dbReference type="ARBA" id="ARBA00023163"/>
    </source>
</evidence>
<dbReference type="AlphaFoldDB" id="A0A1X2H6M6"/>
<dbReference type="OrthoDB" id="21557at2759"/>
<accession>A0A1X2H6M6</accession>
<keyword evidence="8" id="KW-0804">Transcription</keyword>
<dbReference type="InParanoid" id="A0A1X2H6M6"/>
<keyword evidence="9" id="KW-0539">Nucleus</keyword>
<evidence type="ECO:0000256" key="5">
    <source>
        <dbReference type="ARBA" id="ARBA00022853"/>
    </source>
</evidence>
<evidence type="ECO:0000256" key="11">
    <source>
        <dbReference type="SAM" id="MobiDB-lite"/>
    </source>
</evidence>
<feature type="region of interest" description="Disordered" evidence="11">
    <location>
        <begin position="161"/>
        <end position="218"/>
    </location>
</feature>
<dbReference type="GO" id="GO:0071819">
    <property type="term" value="C:DUBm complex"/>
    <property type="evidence" value="ECO:0007669"/>
    <property type="project" value="TreeGrafter"/>
</dbReference>
<dbReference type="EMBL" id="MCGN01000008">
    <property type="protein sequence ID" value="ORY94132.1"/>
    <property type="molecule type" value="Genomic_DNA"/>
</dbReference>
<evidence type="ECO:0000256" key="9">
    <source>
        <dbReference type="ARBA" id="ARBA00023242"/>
    </source>
</evidence>
<comment type="similarity">
    <text evidence="10">Belongs to the SGF11 family.</text>
</comment>
<evidence type="ECO:0000256" key="7">
    <source>
        <dbReference type="ARBA" id="ARBA00023159"/>
    </source>
</evidence>
<evidence type="ECO:0000256" key="4">
    <source>
        <dbReference type="ARBA" id="ARBA00022833"/>
    </source>
</evidence>
<dbReference type="GO" id="GO:0000124">
    <property type="term" value="C:SAGA complex"/>
    <property type="evidence" value="ECO:0007669"/>
    <property type="project" value="TreeGrafter"/>
</dbReference>
<dbReference type="PANTHER" id="PTHR46367">
    <property type="entry name" value="ATAXIN-7-LIKE PROTEIN 3"/>
    <property type="match status" value="1"/>
</dbReference>
<comment type="subcellular location">
    <subcellularLocation>
        <location evidence="1 10">Nucleus</location>
    </subcellularLocation>
</comment>
<dbReference type="PANTHER" id="PTHR46367:SF1">
    <property type="entry name" value="ATAXIN-7-LIKE PROTEIN 3"/>
    <property type="match status" value="1"/>
</dbReference>
<dbReference type="InterPro" id="IPR013246">
    <property type="entry name" value="SAGA_su_Sgf11"/>
</dbReference>
<evidence type="ECO:0000256" key="2">
    <source>
        <dbReference type="ARBA" id="ARBA00022723"/>
    </source>
</evidence>
<keyword evidence="4" id="KW-0862">Zinc</keyword>
<feature type="compositionally biased region" description="Basic and acidic residues" evidence="11">
    <location>
        <begin position="177"/>
        <end position="187"/>
    </location>
</feature>
<dbReference type="InterPro" id="IPR051078">
    <property type="entry name" value="SGF11"/>
</dbReference>